<dbReference type="InterPro" id="IPR050415">
    <property type="entry name" value="MRET"/>
</dbReference>
<name>A0ABS2PUM4_9STRE</name>
<reference evidence="15 16" key="1">
    <citation type="submission" date="2021-01" db="EMBL/GenBank/DDBJ databases">
        <title>Genomic Encyclopedia of Type Strains, Phase IV (KMG-IV): sequencing the most valuable type-strain genomes for metagenomic binning, comparative biology and taxonomic classification.</title>
        <authorList>
            <person name="Goeker M."/>
        </authorList>
    </citation>
    <scope>NUCLEOTIDE SEQUENCE [LARGE SCALE GENOMIC DNA]</scope>
    <source>
        <strain evidence="15 16">DSM 27382</strain>
    </source>
</reference>
<dbReference type="Pfam" id="PF08022">
    <property type="entry name" value="FAD_binding_8"/>
    <property type="match status" value="1"/>
</dbReference>
<dbReference type="InterPro" id="IPR017938">
    <property type="entry name" value="Riboflavin_synthase-like_b-brl"/>
</dbReference>
<dbReference type="CDD" id="cd06198">
    <property type="entry name" value="FNR_like_3"/>
    <property type="match status" value="1"/>
</dbReference>
<evidence type="ECO:0000256" key="4">
    <source>
        <dbReference type="ARBA" id="ARBA00022692"/>
    </source>
</evidence>
<keyword evidence="8 13" id="KW-1133">Transmembrane helix</keyword>
<dbReference type="Gene3D" id="3.40.50.80">
    <property type="entry name" value="Nucleotide-binding domain of ferredoxin-NADP reductase (FNR) module"/>
    <property type="match status" value="1"/>
</dbReference>
<dbReference type="Pfam" id="PF01794">
    <property type="entry name" value="Ferric_reduct"/>
    <property type="match status" value="1"/>
</dbReference>
<keyword evidence="9" id="KW-0560">Oxidoreductase</keyword>
<evidence type="ECO:0000256" key="10">
    <source>
        <dbReference type="ARBA" id="ARBA00023004"/>
    </source>
</evidence>
<keyword evidence="3" id="KW-0285">Flavoprotein</keyword>
<keyword evidence="12 13" id="KW-0472">Membrane</keyword>
<dbReference type="SUPFAM" id="SSF63380">
    <property type="entry name" value="Riboflavin synthase domain-like"/>
    <property type="match status" value="1"/>
</dbReference>
<evidence type="ECO:0000256" key="11">
    <source>
        <dbReference type="ARBA" id="ARBA00023014"/>
    </source>
</evidence>
<evidence type="ECO:0000256" key="13">
    <source>
        <dbReference type="SAM" id="Phobius"/>
    </source>
</evidence>
<feature type="transmembrane region" description="Helical" evidence="13">
    <location>
        <begin position="7"/>
        <end position="24"/>
    </location>
</feature>
<sequence length="398" mass="44351">MKKSFPGILLIIGSILITAIAWVANPQTTIYAGAGIALTTLALTFMLASRSAILEKLFHGIENMYFYHKVLAVFSIIFLIFHQYAMGISGSSLAGIIGEAAIMLFLAVIAVAFIGSKLKYETWRFVHRFVYLAYLLGLAHAYMLSPVSLFSPSLLSLVVGLYAILGIASGFYIIFLYQTIGFKYKGRIKKITHVNADTTELEILLNKDFDYEFGQFAFIKILQEGFEKAPHPFSISGGQGRTIFFTIKSSGDHTSHIYKDLKEGSSVSVDRAYGHMILKEGQDKQIWIAGGIGITPFISYIRETPVLDKEVDFYYAYTGQENAVYLDMLQAYAAQNPNLTLHLVDSKVSGFLDFSDYPLQSDTTVFMCGPLGMMNNFAKSFRENNPKADLVYEGFSFK</sequence>
<protein>
    <submittedName>
        <fullName evidence="15">Ferric reductase</fullName>
    </submittedName>
</protein>
<dbReference type="PANTHER" id="PTHR47354">
    <property type="entry name" value="NADH OXIDOREDUCTASE HCR"/>
    <property type="match status" value="1"/>
</dbReference>
<dbReference type="EMBL" id="JAFBEH010000069">
    <property type="protein sequence ID" value="MBM7643715.1"/>
    <property type="molecule type" value="Genomic_DNA"/>
</dbReference>
<gene>
    <name evidence="15" type="ORF">JOC28_002026</name>
</gene>
<evidence type="ECO:0000256" key="1">
    <source>
        <dbReference type="ARBA" id="ARBA00001974"/>
    </source>
</evidence>
<feature type="transmembrane region" description="Helical" evidence="13">
    <location>
        <begin position="91"/>
        <end position="113"/>
    </location>
</feature>
<dbReference type="InterPro" id="IPR039261">
    <property type="entry name" value="FNR_nucleotide-bd"/>
</dbReference>
<dbReference type="InterPro" id="IPR013112">
    <property type="entry name" value="FAD-bd_8"/>
</dbReference>
<keyword evidence="11" id="KW-0411">Iron-sulfur</keyword>
<evidence type="ECO:0000256" key="2">
    <source>
        <dbReference type="ARBA" id="ARBA00004141"/>
    </source>
</evidence>
<keyword evidence="10" id="KW-0408">Iron</keyword>
<keyword evidence="5" id="KW-0001">2Fe-2S</keyword>
<feature type="transmembrane region" description="Helical" evidence="13">
    <location>
        <begin position="125"/>
        <end position="143"/>
    </location>
</feature>
<evidence type="ECO:0000256" key="6">
    <source>
        <dbReference type="ARBA" id="ARBA00022723"/>
    </source>
</evidence>
<dbReference type="InterPro" id="IPR017927">
    <property type="entry name" value="FAD-bd_FR_type"/>
</dbReference>
<organism evidence="15 16">
    <name type="scientific">Streptococcus loxodontisalivarius</name>
    <dbReference type="NCBI Taxonomy" id="1349415"/>
    <lineage>
        <taxon>Bacteria</taxon>
        <taxon>Bacillati</taxon>
        <taxon>Bacillota</taxon>
        <taxon>Bacilli</taxon>
        <taxon>Lactobacillales</taxon>
        <taxon>Streptococcaceae</taxon>
        <taxon>Streptococcus</taxon>
    </lineage>
</organism>
<evidence type="ECO:0000256" key="5">
    <source>
        <dbReference type="ARBA" id="ARBA00022714"/>
    </source>
</evidence>
<dbReference type="RefSeq" id="WP_205010552.1">
    <property type="nucleotide sequence ID" value="NZ_JAFBEH010000069.1"/>
</dbReference>
<dbReference type="PANTHER" id="PTHR47354:SF8">
    <property type="entry name" value="1,2-PHENYLACETYL-COA EPOXIDASE, SUBUNIT E"/>
    <property type="match status" value="1"/>
</dbReference>
<dbReference type="InterPro" id="IPR013130">
    <property type="entry name" value="Fe3_Rdtase_TM_dom"/>
</dbReference>
<evidence type="ECO:0000313" key="16">
    <source>
        <dbReference type="Proteomes" id="UP000697472"/>
    </source>
</evidence>
<evidence type="ECO:0000313" key="15">
    <source>
        <dbReference type="EMBL" id="MBM7643715.1"/>
    </source>
</evidence>
<feature type="transmembrane region" description="Helical" evidence="13">
    <location>
        <begin position="65"/>
        <end position="85"/>
    </location>
</feature>
<evidence type="ECO:0000256" key="8">
    <source>
        <dbReference type="ARBA" id="ARBA00022989"/>
    </source>
</evidence>
<evidence type="ECO:0000256" key="7">
    <source>
        <dbReference type="ARBA" id="ARBA00022827"/>
    </source>
</evidence>
<proteinExistence type="predicted"/>
<dbReference type="InterPro" id="IPR001433">
    <property type="entry name" value="OxRdtase_FAD/NAD-bd"/>
</dbReference>
<dbReference type="PROSITE" id="PS51384">
    <property type="entry name" value="FAD_FR"/>
    <property type="match status" value="1"/>
</dbReference>
<comment type="subcellular location">
    <subcellularLocation>
        <location evidence="2">Membrane</location>
        <topology evidence="2">Multi-pass membrane protein</topology>
    </subcellularLocation>
</comment>
<comment type="cofactor">
    <cofactor evidence="1">
        <name>FAD</name>
        <dbReference type="ChEBI" id="CHEBI:57692"/>
    </cofactor>
</comment>
<dbReference type="Gene3D" id="2.40.30.10">
    <property type="entry name" value="Translation factors"/>
    <property type="match status" value="1"/>
</dbReference>
<evidence type="ECO:0000256" key="9">
    <source>
        <dbReference type="ARBA" id="ARBA00023002"/>
    </source>
</evidence>
<keyword evidence="16" id="KW-1185">Reference proteome</keyword>
<accession>A0ABS2PUM4</accession>
<evidence type="ECO:0000259" key="14">
    <source>
        <dbReference type="PROSITE" id="PS51384"/>
    </source>
</evidence>
<dbReference type="Pfam" id="PF00175">
    <property type="entry name" value="NAD_binding_1"/>
    <property type="match status" value="1"/>
</dbReference>
<comment type="caution">
    <text evidence="15">The sequence shown here is derived from an EMBL/GenBank/DDBJ whole genome shotgun (WGS) entry which is preliminary data.</text>
</comment>
<dbReference type="Proteomes" id="UP000697472">
    <property type="component" value="Unassembled WGS sequence"/>
</dbReference>
<feature type="transmembrane region" description="Helical" evidence="13">
    <location>
        <begin position="155"/>
        <end position="177"/>
    </location>
</feature>
<dbReference type="SUPFAM" id="SSF52343">
    <property type="entry name" value="Ferredoxin reductase-like, C-terminal NADP-linked domain"/>
    <property type="match status" value="1"/>
</dbReference>
<evidence type="ECO:0000256" key="3">
    <source>
        <dbReference type="ARBA" id="ARBA00022630"/>
    </source>
</evidence>
<keyword evidence="7" id="KW-0274">FAD</keyword>
<keyword evidence="4 13" id="KW-0812">Transmembrane</keyword>
<feature type="domain" description="FAD-binding FR-type" evidence="14">
    <location>
        <begin position="181"/>
        <end position="279"/>
    </location>
</feature>
<feature type="transmembrane region" description="Helical" evidence="13">
    <location>
        <begin position="30"/>
        <end position="53"/>
    </location>
</feature>
<keyword evidence="6" id="KW-0479">Metal-binding</keyword>
<evidence type="ECO:0000256" key="12">
    <source>
        <dbReference type="ARBA" id="ARBA00023136"/>
    </source>
</evidence>